<feature type="compositionally biased region" description="Low complexity" evidence="1">
    <location>
        <begin position="263"/>
        <end position="274"/>
    </location>
</feature>
<dbReference type="EMBL" id="HBGS01000617">
    <property type="protein sequence ID" value="CAD9369020.1"/>
    <property type="molecule type" value="Transcribed_RNA"/>
</dbReference>
<name>A0A7S2AIA7_9STRA</name>
<evidence type="ECO:0000313" key="3">
    <source>
        <dbReference type="EMBL" id="CAD9369020.1"/>
    </source>
</evidence>
<feature type="region of interest" description="Disordered" evidence="1">
    <location>
        <begin position="35"/>
        <end position="70"/>
    </location>
</feature>
<sequence length="284" mass="31149">MTVATLKSRCRDQNLPVSGKKALLIDRLTAAAAAASQERDGTAASTSSSSSSHDENQEGGEVPQAGVRGQSHTQCVVRPAALRELVPLTPAVYNLLVQPIEGAELVDNRLRPLMEPESPIGWLYHQGCNCSTCADFHRQIRPLSQRLSFLAPRRSTEEDEAEFNTTNNLMAGLTRSLSVHEQQEHGGEKILFNQLPSREELEAIIAPLQGNDGPIPENKAWRFSKSMVFTRAATGGRIMKRKGEWKGSGGPMKNKNDGSEQKPPVVVVSRPWSSQKPTRRNSSF</sequence>
<dbReference type="AlphaFoldDB" id="A0A7S2AIA7"/>
<dbReference type="InterPro" id="IPR036361">
    <property type="entry name" value="SAP_dom_sf"/>
</dbReference>
<feature type="compositionally biased region" description="Low complexity" evidence="1">
    <location>
        <begin position="42"/>
        <end position="51"/>
    </location>
</feature>
<reference evidence="3" key="1">
    <citation type="submission" date="2021-01" db="EMBL/GenBank/DDBJ databases">
        <authorList>
            <person name="Corre E."/>
            <person name="Pelletier E."/>
            <person name="Niang G."/>
            <person name="Scheremetjew M."/>
            <person name="Finn R."/>
            <person name="Kale V."/>
            <person name="Holt S."/>
            <person name="Cochrane G."/>
            <person name="Meng A."/>
            <person name="Brown T."/>
            <person name="Cohen L."/>
        </authorList>
    </citation>
    <scope>NUCLEOTIDE SEQUENCE</scope>
    <source>
        <strain evidence="3">CCMP1381</strain>
    </source>
</reference>
<evidence type="ECO:0000256" key="1">
    <source>
        <dbReference type="SAM" id="MobiDB-lite"/>
    </source>
</evidence>
<dbReference type="SUPFAM" id="SSF68906">
    <property type="entry name" value="SAP domain"/>
    <property type="match status" value="1"/>
</dbReference>
<dbReference type="PROSITE" id="PS50800">
    <property type="entry name" value="SAP"/>
    <property type="match status" value="1"/>
</dbReference>
<feature type="domain" description="SAP" evidence="2">
    <location>
        <begin position="1"/>
        <end position="32"/>
    </location>
</feature>
<feature type="region of interest" description="Disordered" evidence="1">
    <location>
        <begin position="238"/>
        <end position="284"/>
    </location>
</feature>
<organism evidence="3">
    <name type="scientific">Octactis speculum</name>
    <dbReference type="NCBI Taxonomy" id="3111310"/>
    <lineage>
        <taxon>Eukaryota</taxon>
        <taxon>Sar</taxon>
        <taxon>Stramenopiles</taxon>
        <taxon>Ochrophyta</taxon>
        <taxon>Dictyochophyceae</taxon>
        <taxon>Dictyochales</taxon>
        <taxon>Dictyochaceae</taxon>
        <taxon>Octactis</taxon>
    </lineage>
</organism>
<proteinExistence type="predicted"/>
<gene>
    <name evidence="3" type="ORF">DSPE1174_LOCUS337</name>
</gene>
<dbReference type="InterPro" id="IPR003034">
    <property type="entry name" value="SAP_dom"/>
</dbReference>
<dbReference type="SMART" id="SM00513">
    <property type="entry name" value="SAP"/>
    <property type="match status" value="1"/>
</dbReference>
<evidence type="ECO:0000259" key="2">
    <source>
        <dbReference type="PROSITE" id="PS50800"/>
    </source>
</evidence>
<protein>
    <recommendedName>
        <fullName evidence="2">SAP domain-containing protein</fullName>
    </recommendedName>
</protein>
<accession>A0A7S2AIA7</accession>
<dbReference type="Pfam" id="PF02037">
    <property type="entry name" value="SAP"/>
    <property type="match status" value="1"/>
</dbReference>
<dbReference type="Gene3D" id="1.10.720.30">
    <property type="entry name" value="SAP domain"/>
    <property type="match status" value="1"/>
</dbReference>